<protein>
    <submittedName>
        <fullName evidence="1">Uncharacterized protein</fullName>
    </submittedName>
</protein>
<keyword evidence="2" id="KW-1185">Reference proteome</keyword>
<organism evidence="1 2">
    <name type="scientific">Apodemus speciosus</name>
    <name type="common">Large Japanese field mouse</name>
    <dbReference type="NCBI Taxonomy" id="105296"/>
    <lineage>
        <taxon>Eukaryota</taxon>
        <taxon>Metazoa</taxon>
        <taxon>Chordata</taxon>
        <taxon>Craniata</taxon>
        <taxon>Vertebrata</taxon>
        <taxon>Euteleostomi</taxon>
        <taxon>Mammalia</taxon>
        <taxon>Eutheria</taxon>
        <taxon>Euarchontoglires</taxon>
        <taxon>Glires</taxon>
        <taxon>Rodentia</taxon>
        <taxon>Myomorpha</taxon>
        <taxon>Muroidea</taxon>
        <taxon>Muridae</taxon>
        <taxon>Murinae</taxon>
        <taxon>Apodemus</taxon>
    </lineage>
</organism>
<evidence type="ECO:0000313" key="2">
    <source>
        <dbReference type="Proteomes" id="UP001623349"/>
    </source>
</evidence>
<dbReference type="Proteomes" id="UP001623349">
    <property type="component" value="Unassembled WGS sequence"/>
</dbReference>
<name>A0ABQ0ERF4_APOSI</name>
<dbReference type="EMBL" id="BAAFST010000005">
    <property type="protein sequence ID" value="GAB1289391.1"/>
    <property type="molecule type" value="Genomic_DNA"/>
</dbReference>
<accession>A0ABQ0ERF4</accession>
<gene>
    <name evidence="1" type="ORF">APTSU1_000462100</name>
</gene>
<comment type="caution">
    <text evidence="1">The sequence shown here is derived from an EMBL/GenBank/DDBJ whole genome shotgun (WGS) entry which is preliminary data.</text>
</comment>
<sequence length="52" mass="5902">MGPDYLCFVCRCAPVSSEFTKLILEDQRTLTLKGISGIGQAVWRDTNYFEID</sequence>
<reference evidence="1 2" key="1">
    <citation type="submission" date="2024-08" db="EMBL/GenBank/DDBJ databases">
        <title>The draft genome of Apodemus speciosus.</title>
        <authorList>
            <person name="Nabeshima K."/>
            <person name="Suzuki S."/>
            <person name="Onuma M."/>
        </authorList>
    </citation>
    <scope>NUCLEOTIDE SEQUENCE [LARGE SCALE GENOMIC DNA]</scope>
    <source>
        <strain evidence="1">IB14-021</strain>
    </source>
</reference>
<proteinExistence type="predicted"/>
<evidence type="ECO:0000313" key="1">
    <source>
        <dbReference type="EMBL" id="GAB1289391.1"/>
    </source>
</evidence>